<organism evidence="9 10">
    <name type="scientific">Phialocephala subalpina</name>
    <dbReference type="NCBI Taxonomy" id="576137"/>
    <lineage>
        <taxon>Eukaryota</taxon>
        <taxon>Fungi</taxon>
        <taxon>Dikarya</taxon>
        <taxon>Ascomycota</taxon>
        <taxon>Pezizomycotina</taxon>
        <taxon>Leotiomycetes</taxon>
        <taxon>Helotiales</taxon>
        <taxon>Mollisiaceae</taxon>
        <taxon>Phialocephala</taxon>
        <taxon>Phialocephala fortinii species complex</taxon>
    </lineage>
</organism>
<comment type="subcellular location">
    <subcellularLocation>
        <location evidence="1">Membrane</location>
        <topology evidence="1">Multi-pass membrane protein</topology>
    </subcellularLocation>
</comment>
<accession>A0A1L7X6H8</accession>
<dbReference type="Pfam" id="PF07690">
    <property type="entry name" value="MFS_1"/>
    <property type="match status" value="1"/>
</dbReference>
<dbReference type="SUPFAM" id="SSF103473">
    <property type="entry name" value="MFS general substrate transporter"/>
    <property type="match status" value="1"/>
</dbReference>
<dbReference type="PANTHER" id="PTHR43791">
    <property type="entry name" value="PERMEASE-RELATED"/>
    <property type="match status" value="1"/>
</dbReference>
<feature type="transmembrane region" description="Helical" evidence="7">
    <location>
        <begin position="105"/>
        <end position="123"/>
    </location>
</feature>
<proteinExistence type="inferred from homology"/>
<dbReference type="PROSITE" id="PS50850">
    <property type="entry name" value="MFS"/>
    <property type="match status" value="1"/>
</dbReference>
<sequence length="544" mass="60519">MSAKGKDLEDSVFPAPVETQDDDEIRKVQVQDEDEAGKFLGEHDVGLIASTAIEEDYKALVRKIDKRILPLLFGTYALQCIDKSCLGYASVFTLSGDLGLVGKEYSWLASLFYFGYLICEYPTTLLSQKFPIGRFVGIAIVSWGSVLIATAGARNFAGMAVLRFILGGFESLITPTFILINGMYYTRKEQVLRTGVWACANGFGSMVGGIIAFGMGHVNAGVPGWKWIFIMNGLLTVFWGILVTLLLPASPMQAKFLTENERVLAVHRIRANNTGVLNREFKWRQAVEALNPFKDPQGLLLFLTVFCNEVLNGGFGAFGTLTIKSFGFTSLQSTLIYIPQGFINMVCIFFGGWLAARLPNARIYVCIGMLVPTFIGLLLQIVLPRSNVAGLLVGVYMFPPFATSLFICLSLPGVNSSGYSKRITLSSYAFFGYALGNISGPFMVKTGETPAYRSVFIADIICIILQGIFLTLLRLYYVRENRRRDKLLAEGQEQNLPEDEFADKTDVELPGFRYVVSVPDLFTRSRLMNLISFDWIEVHRCEFW</sequence>
<feature type="transmembrane region" description="Helical" evidence="7">
    <location>
        <begin position="227"/>
        <end position="247"/>
    </location>
</feature>
<dbReference type="GO" id="GO:0016020">
    <property type="term" value="C:membrane"/>
    <property type="evidence" value="ECO:0007669"/>
    <property type="project" value="UniProtKB-SubCell"/>
</dbReference>
<evidence type="ECO:0000256" key="4">
    <source>
        <dbReference type="ARBA" id="ARBA00022989"/>
    </source>
</evidence>
<feature type="transmembrane region" description="Helical" evidence="7">
    <location>
        <begin position="299"/>
        <end position="323"/>
    </location>
</feature>
<gene>
    <name evidence="9" type="ORF">PAC_10509</name>
</gene>
<feature type="domain" description="Major facilitator superfamily (MFS) profile" evidence="8">
    <location>
        <begin position="68"/>
        <end position="483"/>
    </location>
</feature>
<evidence type="ECO:0000256" key="2">
    <source>
        <dbReference type="ARBA" id="ARBA00022448"/>
    </source>
</evidence>
<dbReference type="GO" id="GO:0022857">
    <property type="term" value="F:transmembrane transporter activity"/>
    <property type="evidence" value="ECO:0007669"/>
    <property type="project" value="InterPro"/>
</dbReference>
<dbReference type="EMBL" id="FJOG01000016">
    <property type="protein sequence ID" value="CZR60613.1"/>
    <property type="molecule type" value="Genomic_DNA"/>
</dbReference>
<keyword evidence="4 7" id="KW-1133">Transmembrane helix</keyword>
<feature type="transmembrane region" description="Helical" evidence="7">
    <location>
        <begin position="423"/>
        <end position="444"/>
    </location>
</feature>
<dbReference type="FunFam" id="1.20.1250.20:FF:000064">
    <property type="entry name" value="MFS allantoate transporter"/>
    <property type="match status" value="1"/>
</dbReference>
<evidence type="ECO:0000256" key="3">
    <source>
        <dbReference type="ARBA" id="ARBA00022692"/>
    </source>
</evidence>
<feature type="transmembrane region" description="Helical" evidence="7">
    <location>
        <begin position="335"/>
        <end position="356"/>
    </location>
</feature>
<dbReference type="AlphaFoldDB" id="A0A1L7X6H8"/>
<feature type="transmembrane region" description="Helical" evidence="7">
    <location>
        <begin position="68"/>
        <end position="93"/>
    </location>
</feature>
<comment type="similarity">
    <text evidence="6">Belongs to the major facilitator superfamily. Allantoate permease family.</text>
</comment>
<feature type="transmembrane region" description="Helical" evidence="7">
    <location>
        <begin position="363"/>
        <end position="383"/>
    </location>
</feature>
<evidence type="ECO:0000256" key="1">
    <source>
        <dbReference type="ARBA" id="ARBA00004141"/>
    </source>
</evidence>
<evidence type="ECO:0000313" key="9">
    <source>
        <dbReference type="EMBL" id="CZR60613.1"/>
    </source>
</evidence>
<feature type="transmembrane region" description="Helical" evidence="7">
    <location>
        <begin position="160"/>
        <end position="184"/>
    </location>
</feature>
<dbReference type="OrthoDB" id="6730379at2759"/>
<feature type="transmembrane region" description="Helical" evidence="7">
    <location>
        <begin position="456"/>
        <end position="477"/>
    </location>
</feature>
<evidence type="ECO:0000259" key="8">
    <source>
        <dbReference type="PROSITE" id="PS50850"/>
    </source>
</evidence>
<dbReference type="InterPro" id="IPR011701">
    <property type="entry name" value="MFS"/>
</dbReference>
<protein>
    <submittedName>
        <fullName evidence="9">Related to MFS transporter</fullName>
    </submittedName>
</protein>
<dbReference type="PANTHER" id="PTHR43791:SF81">
    <property type="entry name" value="TRANSPORTER, PUTATIVE (AFU_ORTHOLOGUE AFUA_7G01190)-RELATED"/>
    <property type="match status" value="1"/>
</dbReference>
<evidence type="ECO:0000256" key="7">
    <source>
        <dbReference type="SAM" id="Phobius"/>
    </source>
</evidence>
<evidence type="ECO:0000313" key="10">
    <source>
        <dbReference type="Proteomes" id="UP000184330"/>
    </source>
</evidence>
<evidence type="ECO:0000256" key="6">
    <source>
        <dbReference type="ARBA" id="ARBA00037968"/>
    </source>
</evidence>
<evidence type="ECO:0000256" key="5">
    <source>
        <dbReference type="ARBA" id="ARBA00023136"/>
    </source>
</evidence>
<keyword evidence="2" id="KW-0813">Transport</keyword>
<dbReference type="InterPro" id="IPR036259">
    <property type="entry name" value="MFS_trans_sf"/>
</dbReference>
<dbReference type="Proteomes" id="UP000184330">
    <property type="component" value="Unassembled WGS sequence"/>
</dbReference>
<keyword evidence="3 7" id="KW-0812">Transmembrane</keyword>
<dbReference type="STRING" id="576137.A0A1L7X6H8"/>
<dbReference type="Gene3D" id="1.20.1250.20">
    <property type="entry name" value="MFS general substrate transporter like domains"/>
    <property type="match status" value="2"/>
</dbReference>
<feature type="transmembrane region" description="Helical" evidence="7">
    <location>
        <begin position="196"/>
        <end position="215"/>
    </location>
</feature>
<feature type="transmembrane region" description="Helical" evidence="7">
    <location>
        <begin position="389"/>
        <end position="411"/>
    </location>
</feature>
<keyword evidence="5 7" id="KW-0472">Membrane</keyword>
<name>A0A1L7X6H8_9HELO</name>
<feature type="transmembrane region" description="Helical" evidence="7">
    <location>
        <begin position="135"/>
        <end position="154"/>
    </location>
</feature>
<dbReference type="InterPro" id="IPR020846">
    <property type="entry name" value="MFS_dom"/>
</dbReference>
<reference evidence="9 10" key="1">
    <citation type="submission" date="2016-03" db="EMBL/GenBank/DDBJ databases">
        <authorList>
            <person name="Ploux O."/>
        </authorList>
    </citation>
    <scope>NUCLEOTIDE SEQUENCE [LARGE SCALE GENOMIC DNA]</scope>
    <source>
        <strain evidence="9 10">UAMH 11012</strain>
    </source>
</reference>
<keyword evidence="10" id="KW-1185">Reference proteome</keyword>